<evidence type="ECO:0000256" key="4">
    <source>
        <dbReference type="ARBA" id="ARBA00022771"/>
    </source>
</evidence>
<keyword evidence="7" id="KW-0862">Zinc</keyword>
<dbReference type="InterPro" id="IPR024991">
    <property type="entry name" value="RING-H2_APC11"/>
</dbReference>
<dbReference type="Gene3D" id="3.30.40.10">
    <property type="entry name" value="Zinc/RING finger domain, C3HC4 (zinc finger)"/>
    <property type="match status" value="1"/>
</dbReference>
<dbReference type="SUPFAM" id="SSF57850">
    <property type="entry name" value="RING/U-box"/>
    <property type="match status" value="1"/>
</dbReference>
<evidence type="ECO:0000256" key="1">
    <source>
        <dbReference type="ARBA" id="ARBA00013928"/>
    </source>
</evidence>
<keyword evidence="5" id="KW-0498">Mitosis</keyword>
<feature type="region of interest" description="Disordered" evidence="10">
    <location>
        <begin position="83"/>
        <end position="105"/>
    </location>
</feature>
<evidence type="ECO:0000313" key="13">
    <source>
        <dbReference type="Proteomes" id="UP001281761"/>
    </source>
</evidence>
<proteinExistence type="predicted"/>
<keyword evidence="3" id="KW-0479">Metal-binding</keyword>
<evidence type="ECO:0000313" key="12">
    <source>
        <dbReference type="EMBL" id="KAK2957123.1"/>
    </source>
</evidence>
<dbReference type="InterPro" id="IPR013083">
    <property type="entry name" value="Znf_RING/FYVE/PHD"/>
</dbReference>
<organism evidence="12 13">
    <name type="scientific">Blattamonas nauphoetae</name>
    <dbReference type="NCBI Taxonomy" id="2049346"/>
    <lineage>
        <taxon>Eukaryota</taxon>
        <taxon>Metamonada</taxon>
        <taxon>Preaxostyla</taxon>
        <taxon>Oxymonadida</taxon>
        <taxon>Blattamonas</taxon>
    </lineage>
</organism>
<keyword evidence="4 9" id="KW-0863">Zinc-finger</keyword>
<evidence type="ECO:0000256" key="3">
    <source>
        <dbReference type="ARBA" id="ARBA00022723"/>
    </source>
</evidence>
<evidence type="ECO:0000256" key="7">
    <source>
        <dbReference type="ARBA" id="ARBA00022833"/>
    </source>
</evidence>
<evidence type="ECO:0000259" key="11">
    <source>
        <dbReference type="PROSITE" id="PS50089"/>
    </source>
</evidence>
<dbReference type="Proteomes" id="UP001281761">
    <property type="component" value="Unassembled WGS sequence"/>
</dbReference>
<comment type="caution">
    <text evidence="12">The sequence shown here is derived from an EMBL/GenBank/DDBJ whole genome shotgun (WGS) entry which is preliminary data.</text>
</comment>
<dbReference type="EMBL" id="JARBJD010000049">
    <property type="protein sequence ID" value="KAK2957123.1"/>
    <property type="molecule type" value="Genomic_DNA"/>
</dbReference>
<keyword evidence="8" id="KW-0131">Cell cycle</keyword>
<evidence type="ECO:0000256" key="5">
    <source>
        <dbReference type="ARBA" id="ARBA00022776"/>
    </source>
</evidence>
<gene>
    <name evidence="12" type="ORF">BLNAU_7953</name>
</gene>
<keyword evidence="2" id="KW-0132">Cell division</keyword>
<protein>
    <recommendedName>
        <fullName evidence="1">Anaphase-promoting complex subunit 11</fullName>
    </recommendedName>
</protein>
<evidence type="ECO:0000256" key="9">
    <source>
        <dbReference type="PROSITE-ProRule" id="PRU00175"/>
    </source>
</evidence>
<evidence type="ECO:0000256" key="10">
    <source>
        <dbReference type="SAM" id="MobiDB-lite"/>
    </source>
</evidence>
<keyword evidence="6" id="KW-0833">Ubl conjugation pathway</keyword>
<dbReference type="InterPro" id="IPR001841">
    <property type="entry name" value="Znf_RING"/>
</dbReference>
<reference evidence="12 13" key="1">
    <citation type="journal article" date="2022" name="bioRxiv">
        <title>Genomics of Preaxostyla Flagellates Illuminates Evolutionary Transitions and the Path Towards Mitochondrial Loss.</title>
        <authorList>
            <person name="Novak L.V.F."/>
            <person name="Treitli S.C."/>
            <person name="Pyrih J."/>
            <person name="Halakuc P."/>
            <person name="Pipaliya S.V."/>
            <person name="Vacek V."/>
            <person name="Brzon O."/>
            <person name="Soukal P."/>
            <person name="Eme L."/>
            <person name="Dacks J.B."/>
            <person name="Karnkowska A."/>
            <person name="Elias M."/>
            <person name="Hampl V."/>
        </authorList>
    </citation>
    <scope>NUCLEOTIDE SEQUENCE [LARGE SCALE GENOMIC DNA]</scope>
    <source>
        <strain evidence="12">NAU3</strain>
        <tissue evidence="12">Gut</tissue>
    </source>
</reference>
<accession>A0ABQ9Y052</accession>
<dbReference type="Pfam" id="PF12861">
    <property type="entry name" value="zf-ANAPC11"/>
    <property type="match status" value="1"/>
</dbReference>
<evidence type="ECO:0000256" key="2">
    <source>
        <dbReference type="ARBA" id="ARBA00022618"/>
    </source>
</evidence>
<evidence type="ECO:0000256" key="6">
    <source>
        <dbReference type="ARBA" id="ARBA00022786"/>
    </source>
</evidence>
<dbReference type="PANTHER" id="PTHR11210">
    <property type="entry name" value="RING BOX"/>
    <property type="match status" value="1"/>
</dbReference>
<name>A0ABQ9Y052_9EUKA</name>
<sequence length="105" mass="11680">MKIKVTRIVGVANWYWDVGDVDSCGICSGQFERACPQCTLPGTGCPITWGECGHLFHAHCIERWLSDGKTTCPFCRQDWKVPNEDNGKSDTVGMISPTEEKTLQT</sequence>
<dbReference type="InterPro" id="IPR051031">
    <property type="entry name" value="RING-box_E3_Ubiquitin_Ligase"/>
</dbReference>
<keyword evidence="13" id="KW-1185">Reference proteome</keyword>
<dbReference type="PROSITE" id="PS50089">
    <property type="entry name" value="ZF_RING_2"/>
    <property type="match status" value="1"/>
</dbReference>
<feature type="domain" description="RING-type" evidence="11">
    <location>
        <begin position="35"/>
        <end position="76"/>
    </location>
</feature>
<evidence type="ECO:0000256" key="8">
    <source>
        <dbReference type="ARBA" id="ARBA00023306"/>
    </source>
</evidence>